<dbReference type="EMBL" id="VXLC01000001">
    <property type="protein sequence ID" value="KAA8890284.1"/>
    <property type="molecule type" value="Genomic_DNA"/>
</dbReference>
<dbReference type="RefSeq" id="WP_150400198.1">
    <property type="nucleotide sequence ID" value="NZ_VXLC01000001.1"/>
</dbReference>
<proteinExistence type="predicted"/>
<comment type="caution">
    <text evidence="1">The sequence shown here is derived from an EMBL/GenBank/DDBJ whole genome shotgun (WGS) entry which is preliminary data.</text>
</comment>
<keyword evidence="2" id="KW-1185">Reference proteome</keyword>
<name>A0A5N0EPM3_9NOCA</name>
<gene>
    <name evidence="1" type="ORF">F3087_02965</name>
</gene>
<dbReference type="OrthoDB" id="4559496at2"/>
<accession>A0A5N0EPM3</accession>
<dbReference type="Proteomes" id="UP000323876">
    <property type="component" value="Unassembled WGS sequence"/>
</dbReference>
<evidence type="ECO:0000313" key="2">
    <source>
        <dbReference type="Proteomes" id="UP000323876"/>
    </source>
</evidence>
<reference evidence="1 2" key="1">
    <citation type="submission" date="2019-09" db="EMBL/GenBank/DDBJ databases">
        <authorList>
            <person name="Wang X."/>
        </authorList>
    </citation>
    <scope>NUCLEOTIDE SEQUENCE [LARGE SCALE GENOMIC DNA]</scope>
    <source>
        <strain evidence="1 2">CICC 11023</strain>
    </source>
</reference>
<dbReference type="AlphaFoldDB" id="A0A5N0EPM3"/>
<protein>
    <submittedName>
        <fullName evidence="1">Uncharacterized protein</fullName>
    </submittedName>
</protein>
<evidence type="ECO:0000313" key="1">
    <source>
        <dbReference type="EMBL" id="KAA8890284.1"/>
    </source>
</evidence>
<organism evidence="1 2">
    <name type="scientific">Nocardia colli</name>
    <dbReference type="NCBI Taxonomy" id="2545717"/>
    <lineage>
        <taxon>Bacteria</taxon>
        <taxon>Bacillati</taxon>
        <taxon>Actinomycetota</taxon>
        <taxon>Actinomycetes</taxon>
        <taxon>Mycobacteriales</taxon>
        <taxon>Nocardiaceae</taxon>
        <taxon>Nocardia</taxon>
    </lineage>
</organism>
<sequence length="114" mass="12395">MLSDRSATAARKPARTRRANPALEIFRHHIGERVIFTGTTIERGGVEHGVIVDVDHRMVYVDYGYPNPINAELGNAIATHPANLRLETTVAAPNSCDHCGTAAERPGPVFLAPR</sequence>